<protein>
    <submittedName>
        <fullName evidence="1">Uncharacterized protein</fullName>
    </submittedName>
</protein>
<gene>
    <name evidence="1" type="ORF">BD311DRAFT_279447</name>
</gene>
<organism evidence="1">
    <name type="scientific">Dichomitus squalens</name>
    <dbReference type="NCBI Taxonomy" id="114155"/>
    <lineage>
        <taxon>Eukaryota</taxon>
        <taxon>Fungi</taxon>
        <taxon>Dikarya</taxon>
        <taxon>Basidiomycota</taxon>
        <taxon>Agaricomycotina</taxon>
        <taxon>Agaricomycetes</taxon>
        <taxon>Polyporales</taxon>
        <taxon>Polyporaceae</taxon>
        <taxon>Dichomitus</taxon>
    </lineage>
</organism>
<proteinExistence type="predicted"/>
<reference evidence="1" key="1">
    <citation type="submission" date="2019-01" db="EMBL/GenBank/DDBJ databases">
        <title>Draft genome sequences of three monokaryotic isolates of the white-rot basidiomycete fungus Dichomitus squalens.</title>
        <authorList>
            <consortium name="DOE Joint Genome Institute"/>
            <person name="Lopez S.C."/>
            <person name="Andreopoulos B."/>
            <person name="Pangilinan J."/>
            <person name="Lipzen A."/>
            <person name="Riley R."/>
            <person name="Ahrendt S."/>
            <person name="Ng V."/>
            <person name="Barry K."/>
            <person name="Daum C."/>
            <person name="Grigoriev I.V."/>
            <person name="Hilden K.S."/>
            <person name="Makela M.R."/>
            <person name="de Vries R.P."/>
        </authorList>
    </citation>
    <scope>NUCLEOTIDE SEQUENCE [LARGE SCALE GENOMIC DNA]</scope>
    <source>
        <strain evidence="1">OM18370.1</strain>
    </source>
</reference>
<sequence>MLGAFGQQAFVYLRKRTGWSNHIGECVHKVSCIYGHTSLSCRLASLASPHLAPPLVNDSTLRMTECGTRAACASVWHVSSKPRATSRHVAAVGDRIPSVPTVPNCLMLTGLVWPWISRTDSRFQSHTSSYADFKIGQCRAAGGTLIMRKTSPLSRRRRSHFPDVRNSLRYHEQSSIL</sequence>
<accession>A0A4Q9N3A7</accession>
<dbReference type="Proteomes" id="UP000292957">
    <property type="component" value="Unassembled WGS sequence"/>
</dbReference>
<evidence type="ECO:0000313" key="1">
    <source>
        <dbReference type="EMBL" id="TBU34378.1"/>
    </source>
</evidence>
<name>A0A4Q9N3A7_9APHY</name>
<dbReference type="AlphaFoldDB" id="A0A4Q9N3A7"/>
<dbReference type="EMBL" id="ML143388">
    <property type="protein sequence ID" value="TBU34378.1"/>
    <property type="molecule type" value="Genomic_DNA"/>
</dbReference>